<organism evidence="3 4">
    <name type="scientific">Micromonospora siamensis</name>
    <dbReference type="NCBI Taxonomy" id="299152"/>
    <lineage>
        <taxon>Bacteria</taxon>
        <taxon>Bacillati</taxon>
        <taxon>Actinomycetota</taxon>
        <taxon>Actinomycetes</taxon>
        <taxon>Micromonosporales</taxon>
        <taxon>Micromonosporaceae</taxon>
        <taxon>Micromonospora</taxon>
    </lineage>
</organism>
<evidence type="ECO:0000256" key="1">
    <source>
        <dbReference type="ARBA" id="ARBA00006484"/>
    </source>
</evidence>
<protein>
    <submittedName>
        <fullName evidence="3">Short-chain dehydrogenase involved in D-alanine esterification of teichoic acids</fullName>
    </submittedName>
</protein>
<evidence type="ECO:0000313" key="3">
    <source>
        <dbReference type="EMBL" id="SCG45578.1"/>
    </source>
</evidence>
<dbReference type="Gene3D" id="3.40.50.720">
    <property type="entry name" value="NAD(P)-binding Rossmann-like Domain"/>
    <property type="match status" value="1"/>
</dbReference>
<accession>A0A1C5HHT5</accession>
<proteinExistence type="inferred from homology"/>
<evidence type="ECO:0000256" key="2">
    <source>
        <dbReference type="ARBA" id="ARBA00023002"/>
    </source>
</evidence>
<dbReference type="InterPro" id="IPR020904">
    <property type="entry name" value="Sc_DH/Rdtase_CS"/>
</dbReference>
<dbReference type="SUPFAM" id="SSF51735">
    <property type="entry name" value="NAD(P)-binding Rossmann-fold domains"/>
    <property type="match status" value="1"/>
</dbReference>
<comment type="similarity">
    <text evidence="1">Belongs to the short-chain dehydrogenases/reductases (SDR) family.</text>
</comment>
<gene>
    <name evidence="3" type="ORF">GA0074704_1759</name>
</gene>
<dbReference type="GO" id="GO:0016491">
    <property type="term" value="F:oxidoreductase activity"/>
    <property type="evidence" value="ECO:0007669"/>
    <property type="project" value="UniProtKB-KW"/>
</dbReference>
<reference evidence="3 4" key="1">
    <citation type="submission" date="2016-06" db="EMBL/GenBank/DDBJ databases">
        <authorList>
            <person name="Kjaerup R.B."/>
            <person name="Dalgaard T.S."/>
            <person name="Juul-Madsen H.R."/>
        </authorList>
    </citation>
    <scope>NUCLEOTIDE SEQUENCE [LARGE SCALE GENOMIC DNA]</scope>
    <source>
        <strain evidence="3 4">DSM 45097</strain>
    </source>
</reference>
<dbReference type="Pfam" id="PF00106">
    <property type="entry name" value="adh_short"/>
    <property type="match status" value="1"/>
</dbReference>
<keyword evidence="2" id="KW-0560">Oxidoreductase</keyword>
<dbReference type="EMBL" id="LT607751">
    <property type="protein sequence ID" value="SCG45578.1"/>
    <property type="molecule type" value="Genomic_DNA"/>
</dbReference>
<sequence length="270" mass="28571">MTGLCTGGAGWRQAGDMDISGNTIFIPGSTSGIGLALALELHAKGNTVILGGRRADLLAKIAADYPGIDTVEIDTADPASIVSAARQVLERHPDLNVLVAMAGIMRVEDWHRPDGFLDSAESIITTNVLGPIRLIAAFVEHLRTRPDATIVTVSSGLAFAPLAATPSYNASKAAIHMLSESIRLQLADTSVKVVELVPPAVRTGLLPGQENSEFAMPLDDFVAEVVALIEAQPDAKEIQVERVKFLRHGEARGDYDQVVATLNAADPHGK</sequence>
<dbReference type="PRINTS" id="PR00081">
    <property type="entry name" value="GDHRDH"/>
</dbReference>
<dbReference type="InterPro" id="IPR002347">
    <property type="entry name" value="SDR_fam"/>
</dbReference>
<dbReference type="AlphaFoldDB" id="A0A1C5HHT5"/>
<dbReference type="PROSITE" id="PS00061">
    <property type="entry name" value="ADH_SHORT"/>
    <property type="match status" value="1"/>
</dbReference>
<dbReference type="PANTHER" id="PTHR44169">
    <property type="entry name" value="NADPH-DEPENDENT 1-ACYLDIHYDROXYACETONE PHOSPHATE REDUCTASE"/>
    <property type="match status" value="1"/>
</dbReference>
<dbReference type="Proteomes" id="UP000198210">
    <property type="component" value="Chromosome I"/>
</dbReference>
<dbReference type="PANTHER" id="PTHR44169:SF6">
    <property type="entry name" value="NADPH-DEPENDENT 1-ACYLDIHYDROXYACETONE PHOSPHATE REDUCTASE"/>
    <property type="match status" value="1"/>
</dbReference>
<name>A0A1C5HHT5_9ACTN</name>
<evidence type="ECO:0000313" key="4">
    <source>
        <dbReference type="Proteomes" id="UP000198210"/>
    </source>
</evidence>
<dbReference type="InterPro" id="IPR036291">
    <property type="entry name" value="NAD(P)-bd_dom_sf"/>
</dbReference>
<keyword evidence="4" id="KW-1185">Reference proteome</keyword>